<evidence type="ECO:0000256" key="1">
    <source>
        <dbReference type="ARBA" id="ARBA00023125"/>
    </source>
</evidence>
<name>A0A1M5WK29_9FIRM</name>
<dbReference type="Pfam" id="PF00440">
    <property type="entry name" value="TetR_N"/>
    <property type="match status" value="1"/>
</dbReference>
<dbReference type="Gene3D" id="1.10.357.10">
    <property type="entry name" value="Tetracycline Repressor, domain 2"/>
    <property type="match status" value="1"/>
</dbReference>
<reference evidence="4 5" key="1">
    <citation type="submission" date="2016-11" db="EMBL/GenBank/DDBJ databases">
        <authorList>
            <person name="Jaros S."/>
            <person name="Januszkiewicz K."/>
            <person name="Wedrychowicz H."/>
        </authorList>
    </citation>
    <scope>NUCLEOTIDE SEQUENCE [LARGE SCALE GENOMIC DNA]</scope>
    <source>
        <strain evidence="4 5">DSM 10068</strain>
    </source>
</reference>
<evidence type="ECO:0000313" key="5">
    <source>
        <dbReference type="Proteomes" id="UP000183995"/>
    </source>
</evidence>
<gene>
    <name evidence="4" type="ORF">SAMN02745823_01328</name>
</gene>
<feature type="DNA-binding region" description="H-T-H motif" evidence="2">
    <location>
        <begin position="29"/>
        <end position="48"/>
    </location>
</feature>
<dbReference type="InterPro" id="IPR050109">
    <property type="entry name" value="HTH-type_TetR-like_transc_reg"/>
</dbReference>
<feature type="domain" description="HTH tetR-type" evidence="3">
    <location>
        <begin position="6"/>
        <end position="66"/>
    </location>
</feature>
<proteinExistence type="predicted"/>
<evidence type="ECO:0000313" key="4">
    <source>
        <dbReference type="EMBL" id="SHH87950.1"/>
    </source>
</evidence>
<dbReference type="GO" id="GO:0003700">
    <property type="term" value="F:DNA-binding transcription factor activity"/>
    <property type="evidence" value="ECO:0007669"/>
    <property type="project" value="TreeGrafter"/>
</dbReference>
<dbReference type="SUPFAM" id="SSF46689">
    <property type="entry name" value="Homeodomain-like"/>
    <property type="match status" value="1"/>
</dbReference>
<dbReference type="Proteomes" id="UP000183995">
    <property type="component" value="Unassembled WGS sequence"/>
</dbReference>
<accession>A0A1M5WK29</accession>
<evidence type="ECO:0000259" key="3">
    <source>
        <dbReference type="PROSITE" id="PS50977"/>
    </source>
</evidence>
<dbReference type="InterPro" id="IPR009057">
    <property type="entry name" value="Homeodomain-like_sf"/>
</dbReference>
<dbReference type="PRINTS" id="PR00455">
    <property type="entry name" value="HTHTETR"/>
</dbReference>
<organism evidence="4 5">
    <name type="scientific">Sporobacter termitidis DSM 10068</name>
    <dbReference type="NCBI Taxonomy" id="1123282"/>
    <lineage>
        <taxon>Bacteria</taxon>
        <taxon>Bacillati</taxon>
        <taxon>Bacillota</taxon>
        <taxon>Clostridia</taxon>
        <taxon>Eubacteriales</taxon>
        <taxon>Oscillospiraceae</taxon>
        <taxon>Sporobacter</taxon>
    </lineage>
</organism>
<protein>
    <submittedName>
        <fullName evidence="4">Transcriptional regulator, TetR family</fullName>
    </submittedName>
</protein>
<keyword evidence="5" id="KW-1185">Reference proteome</keyword>
<dbReference type="AlphaFoldDB" id="A0A1M5WK29"/>
<dbReference type="PROSITE" id="PS50977">
    <property type="entry name" value="HTH_TETR_2"/>
    <property type="match status" value="1"/>
</dbReference>
<sequence>MSYSSRLTRKRILECALQEFMECGYQNANMRNIARSANATTGALYNHFANKAVLFDALVQAPAEEMLTKFQEIHRQAMADLSALSSGDLEKKASSGTDWMLEYIYRYLDAFRLIFCHSEGTRWSAYLEQLIEIEERAYRVYCDTLGKNGRRVDDFFLHVTAATGFQYLVEIVSHNLPYEQAVAVMDSVKRYGMAGWSEILGLRP</sequence>
<dbReference type="GO" id="GO:0000976">
    <property type="term" value="F:transcription cis-regulatory region binding"/>
    <property type="evidence" value="ECO:0007669"/>
    <property type="project" value="TreeGrafter"/>
</dbReference>
<dbReference type="PANTHER" id="PTHR30055:SF226">
    <property type="entry name" value="HTH-TYPE TRANSCRIPTIONAL REGULATOR PKSA"/>
    <property type="match status" value="1"/>
</dbReference>
<dbReference type="PANTHER" id="PTHR30055">
    <property type="entry name" value="HTH-TYPE TRANSCRIPTIONAL REGULATOR RUTR"/>
    <property type="match status" value="1"/>
</dbReference>
<dbReference type="RefSeq" id="WP_084726304.1">
    <property type="nucleotide sequence ID" value="NZ_FQXV01000003.1"/>
</dbReference>
<dbReference type="EMBL" id="FQXV01000003">
    <property type="protein sequence ID" value="SHH87950.1"/>
    <property type="molecule type" value="Genomic_DNA"/>
</dbReference>
<evidence type="ECO:0000256" key="2">
    <source>
        <dbReference type="PROSITE-ProRule" id="PRU00335"/>
    </source>
</evidence>
<dbReference type="OrthoDB" id="9814200at2"/>
<keyword evidence="1 2" id="KW-0238">DNA-binding</keyword>
<dbReference type="STRING" id="1123282.SAMN02745823_01328"/>
<dbReference type="InterPro" id="IPR001647">
    <property type="entry name" value="HTH_TetR"/>
</dbReference>